<reference evidence="1 2" key="1">
    <citation type="submission" date="2019-06" db="EMBL/GenBank/DDBJ databases">
        <title>Sequencing the genomes of 1000 actinobacteria strains.</title>
        <authorList>
            <person name="Klenk H.-P."/>
        </authorList>
    </citation>
    <scope>NUCLEOTIDE SEQUENCE [LARGE SCALE GENOMIC DNA]</scope>
    <source>
        <strain evidence="1 2">DSM 45679</strain>
    </source>
</reference>
<sequence length="314" mass="35350">MKATPIRPLVDSDVVRLLITQRATRREAERAITALHGAIAASKPERIEPEHYTPLLQFEEYDFGTIQHAWDKHNTTLLPRDVYWLVLDLFDTDAATRDRIDQLYRRAAQAQEAIAELAQSIGDDQMLNRQRASYILARQPPRKLDAELRLIATEDAFMDHLRALKERGGKGVRSLAAEMRKVDADAARSSTTINDMLAKPVVPSGEKTVRLLIQVLLRSIHNDTSEALVDEYMGVWSRLIIQRTRKHQAHSWLTNALDRIAKAENDAIADNRHDYAYGLHMARTIVATALESAAQQEGLDHNGTLITSIPASDP</sequence>
<dbReference type="Proteomes" id="UP000320876">
    <property type="component" value="Unassembled WGS sequence"/>
</dbReference>
<accession>A0A542DLI4</accession>
<organism evidence="1 2">
    <name type="scientific">Amycolatopsis cihanbeyliensis</name>
    <dbReference type="NCBI Taxonomy" id="1128664"/>
    <lineage>
        <taxon>Bacteria</taxon>
        <taxon>Bacillati</taxon>
        <taxon>Actinomycetota</taxon>
        <taxon>Actinomycetes</taxon>
        <taxon>Pseudonocardiales</taxon>
        <taxon>Pseudonocardiaceae</taxon>
        <taxon>Amycolatopsis</taxon>
    </lineage>
</organism>
<evidence type="ECO:0000313" key="2">
    <source>
        <dbReference type="Proteomes" id="UP000320876"/>
    </source>
</evidence>
<dbReference type="AlphaFoldDB" id="A0A542DLI4"/>
<proteinExistence type="predicted"/>
<comment type="caution">
    <text evidence="1">The sequence shown here is derived from an EMBL/GenBank/DDBJ whole genome shotgun (WGS) entry which is preliminary data.</text>
</comment>
<gene>
    <name evidence="1" type="ORF">FB471_3714</name>
</gene>
<evidence type="ECO:0000313" key="1">
    <source>
        <dbReference type="EMBL" id="TQJ03939.1"/>
    </source>
</evidence>
<dbReference type="EMBL" id="VFML01000001">
    <property type="protein sequence ID" value="TQJ03939.1"/>
    <property type="molecule type" value="Genomic_DNA"/>
</dbReference>
<protein>
    <submittedName>
        <fullName evidence="1">Uncharacterized protein</fullName>
    </submittedName>
</protein>
<name>A0A542DLI4_AMYCI</name>
<keyword evidence="2" id="KW-1185">Reference proteome</keyword>
<dbReference type="RefSeq" id="WP_141999694.1">
    <property type="nucleotide sequence ID" value="NZ_VFML01000001.1"/>
</dbReference>